<name>A0A1I4QKD7_9GAMM</name>
<comment type="subcellular location">
    <subcellularLocation>
        <location evidence="1">Cell membrane</location>
        <topology evidence="1">Multi-pass membrane protein</topology>
    </subcellularLocation>
</comment>
<evidence type="ECO:0000256" key="2">
    <source>
        <dbReference type="ARBA" id="ARBA00005236"/>
    </source>
</evidence>
<dbReference type="InterPro" id="IPR051447">
    <property type="entry name" value="Lipoprotein-release_system"/>
</dbReference>
<feature type="transmembrane region" description="Helical" evidence="7">
    <location>
        <begin position="752"/>
        <end position="770"/>
    </location>
</feature>
<protein>
    <submittedName>
        <fullName evidence="9">Putative ABC transport system permease protein</fullName>
    </submittedName>
</protein>
<dbReference type="RefSeq" id="WP_093474203.1">
    <property type="nucleotide sequence ID" value="NZ_FOUI01000004.1"/>
</dbReference>
<evidence type="ECO:0000313" key="10">
    <source>
        <dbReference type="Proteomes" id="UP000243629"/>
    </source>
</evidence>
<dbReference type="GO" id="GO:0044874">
    <property type="term" value="P:lipoprotein localization to outer membrane"/>
    <property type="evidence" value="ECO:0007669"/>
    <property type="project" value="TreeGrafter"/>
</dbReference>
<dbReference type="EMBL" id="FOUI01000004">
    <property type="protein sequence ID" value="SFM40494.1"/>
    <property type="molecule type" value="Genomic_DNA"/>
</dbReference>
<evidence type="ECO:0000256" key="7">
    <source>
        <dbReference type="SAM" id="Phobius"/>
    </source>
</evidence>
<feature type="transmembrane region" description="Helical" evidence="7">
    <location>
        <begin position="361"/>
        <end position="385"/>
    </location>
</feature>
<evidence type="ECO:0000256" key="6">
    <source>
        <dbReference type="ARBA" id="ARBA00023136"/>
    </source>
</evidence>
<keyword evidence="3" id="KW-1003">Cell membrane</keyword>
<dbReference type="PANTHER" id="PTHR30489:SF0">
    <property type="entry name" value="LIPOPROTEIN-RELEASING SYSTEM TRANSMEMBRANE PROTEIN LOLE"/>
    <property type="match status" value="1"/>
</dbReference>
<feature type="domain" description="ABC3 transporter permease C-terminal" evidence="8">
    <location>
        <begin position="269"/>
        <end position="389"/>
    </location>
</feature>
<evidence type="ECO:0000259" key="8">
    <source>
        <dbReference type="Pfam" id="PF02687"/>
    </source>
</evidence>
<comment type="similarity">
    <text evidence="2">Belongs to the ABC-4 integral membrane protein family. LolC/E subfamily.</text>
</comment>
<feature type="transmembrane region" description="Helical" evidence="7">
    <location>
        <begin position="311"/>
        <end position="341"/>
    </location>
</feature>
<gene>
    <name evidence="9" type="ORF">SAMN05216217_104209</name>
</gene>
<accession>A0A1I4QKD7</accession>
<dbReference type="OrthoDB" id="5137249at2"/>
<dbReference type="Proteomes" id="UP000243629">
    <property type="component" value="Unassembled WGS sequence"/>
</dbReference>
<evidence type="ECO:0000256" key="1">
    <source>
        <dbReference type="ARBA" id="ARBA00004651"/>
    </source>
</evidence>
<dbReference type="AlphaFoldDB" id="A0A1I4QKD7"/>
<feature type="domain" description="ABC3 transporter permease C-terminal" evidence="8">
    <location>
        <begin position="660"/>
        <end position="776"/>
    </location>
</feature>
<keyword evidence="6 7" id="KW-0472">Membrane</keyword>
<proteinExistence type="inferred from homology"/>
<evidence type="ECO:0000313" key="9">
    <source>
        <dbReference type="EMBL" id="SFM40494.1"/>
    </source>
</evidence>
<dbReference type="InterPro" id="IPR003838">
    <property type="entry name" value="ABC3_permease_C"/>
</dbReference>
<sequence>MTALQLKLLRMFLGLRGQAAAIALLIGTGVAMYAMAHATLDSLRATREAVYREQHFADLFVDLKRAPLSLLPRIQALPGVAQIEARTRAPVTLRLPGFSDPITGLALSIPDGRQPQLNRLYLRSGTLPDPSRNDQLLVSEAFAEAHALQTGEHIELIINGRLRRFVISGIALSPEYIYQIRPGDLFPDFSRYALLWINQNVLQYAWGMQGAFNSLSLQLTAEADVDTLIARLDPLLEPWGSTGAYTRHDQLSHRYLEEELKQLATMATVLPLIFLGVAAFLLNMVCARLIQTQREQIAVLKAFGYHNHQVGWHYLQLTLLIVVPGSLLGLLAGAWLATALAELYQSYFRFPWLEFRLRPEVALSACLIAIAAALLGTLGALRSALRLQPAEAMRPPAPAHYRPGLIEWLRLDWLSGPTRILLRNLQRQPVKSSLSILAIALATALMMLTGFQQNAINHMLDVQFRLVQQQDMTLNLTDPLARSALSTLRAQPGVRHVEGLRAVPVILRHGHLDQRGSLLGIDPESQLLQLRNANLERVVLPPQGLLLTDHLATSLEVKPGDMLEVQVQEGRRPVLRIPLAAVVDEYVGVGAYIQRGALTRMLGEGDSLNQVLVAADPQRHLTLARTFEEMPGVLSVTLRERSIAAFNQLMDESLLVFTLFSLFLAGSIAFAVVYNNARIAFAERGRELASLRVMGFTQFEVASLLIGEQTLLTLLALLPGFALGTALCWLLSQAMQTDLYRIPLVLQPATFAQAALVVLLATLLSSWMLLRRLSRLDMVSALKAAE</sequence>
<evidence type="ECO:0000256" key="3">
    <source>
        <dbReference type="ARBA" id="ARBA00022475"/>
    </source>
</evidence>
<reference evidence="10" key="1">
    <citation type="submission" date="2016-10" db="EMBL/GenBank/DDBJ databases">
        <authorList>
            <person name="Varghese N."/>
            <person name="Submissions S."/>
        </authorList>
    </citation>
    <scope>NUCLEOTIDE SEQUENCE [LARGE SCALE GENOMIC DNA]</scope>
    <source>
        <strain evidence="10">DSM 24213</strain>
    </source>
</reference>
<evidence type="ECO:0000256" key="5">
    <source>
        <dbReference type="ARBA" id="ARBA00022989"/>
    </source>
</evidence>
<keyword evidence="4 7" id="KW-0812">Transmembrane</keyword>
<keyword evidence="5 7" id="KW-1133">Transmembrane helix</keyword>
<feature type="transmembrane region" description="Helical" evidence="7">
    <location>
        <begin position="12"/>
        <end position="36"/>
    </location>
</feature>
<feature type="transmembrane region" description="Helical" evidence="7">
    <location>
        <begin position="711"/>
        <end position="732"/>
    </location>
</feature>
<organism evidence="9 10">
    <name type="scientific">Halopseudomonas yangmingensis</name>
    <dbReference type="NCBI Taxonomy" id="1720063"/>
    <lineage>
        <taxon>Bacteria</taxon>
        <taxon>Pseudomonadati</taxon>
        <taxon>Pseudomonadota</taxon>
        <taxon>Gammaproteobacteria</taxon>
        <taxon>Pseudomonadales</taxon>
        <taxon>Pseudomonadaceae</taxon>
        <taxon>Halopseudomonas</taxon>
    </lineage>
</organism>
<feature type="transmembrane region" description="Helical" evidence="7">
    <location>
        <begin position="269"/>
        <end position="290"/>
    </location>
</feature>
<evidence type="ECO:0000256" key="4">
    <source>
        <dbReference type="ARBA" id="ARBA00022692"/>
    </source>
</evidence>
<dbReference type="Pfam" id="PF02687">
    <property type="entry name" value="FtsX"/>
    <property type="match status" value="2"/>
</dbReference>
<feature type="transmembrane region" description="Helical" evidence="7">
    <location>
        <begin position="654"/>
        <end position="674"/>
    </location>
</feature>
<keyword evidence="10" id="KW-1185">Reference proteome</keyword>
<dbReference type="GO" id="GO:0098797">
    <property type="term" value="C:plasma membrane protein complex"/>
    <property type="evidence" value="ECO:0007669"/>
    <property type="project" value="TreeGrafter"/>
</dbReference>
<feature type="transmembrane region" description="Helical" evidence="7">
    <location>
        <begin position="433"/>
        <end position="451"/>
    </location>
</feature>
<dbReference type="PANTHER" id="PTHR30489">
    <property type="entry name" value="LIPOPROTEIN-RELEASING SYSTEM TRANSMEMBRANE PROTEIN LOLE"/>
    <property type="match status" value="1"/>
</dbReference>
<dbReference type="STRING" id="1720063.SAMN05216217_104209"/>